<evidence type="ECO:0000256" key="5">
    <source>
        <dbReference type="ARBA" id="ARBA00022679"/>
    </source>
</evidence>
<evidence type="ECO:0000256" key="10">
    <source>
        <dbReference type="ARBA" id="ARBA00023136"/>
    </source>
</evidence>
<dbReference type="PROSITE" id="PS50109">
    <property type="entry name" value="HIS_KIN"/>
    <property type="match status" value="1"/>
</dbReference>
<keyword evidence="7 13" id="KW-0418">Kinase</keyword>
<protein>
    <recommendedName>
        <fullName evidence="3">histidine kinase</fullName>
        <ecNumber evidence="3">2.7.13.3</ecNumber>
    </recommendedName>
</protein>
<dbReference type="InterPro" id="IPR003594">
    <property type="entry name" value="HATPase_dom"/>
</dbReference>
<organism evidence="13 14">
    <name type="scientific">Eisenbergiella tayi</name>
    <dbReference type="NCBI Taxonomy" id="1432052"/>
    <lineage>
        <taxon>Bacteria</taxon>
        <taxon>Bacillati</taxon>
        <taxon>Bacillota</taxon>
        <taxon>Clostridia</taxon>
        <taxon>Lachnospirales</taxon>
        <taxon>Lachnospiraceae</taxon>
        <taxon>Eisenbergiella</taxon>
    </lineage>
</organism>
<dbReference type="GO" id="GO:0016301">
    <property type="term" value="F:kinase activity"/>
    <property type="evidence" value="ECO:0007669"/>
    <property type="project" value="UniProtKB-KW"/>
</dbReference>
<dbReference type="SUPFAM" id="SSF47384">
    <property type="entry name" value="Homodimeric domain of signal transducing histidine kinase"/>
    <property type="match status" value="1"/>
</dbReference>
<dbReference type="Gene3D" id="6.10.340.10">
    <property type="match status" value="1"/>
</dbReference>
<gene>
    <name evidence="13" type="ORF">BEI63_01745</name>
</gene>
<keyword evidence="4" id="KW-0597">Phosphoprotein</keyword>
<evidence type="ECO:0000256" key="9">
    <source>
        <dbReference type="ARBA" id="ARBA00023012"/>
    </source>
</evidence>
<dbReference type="EC" id="2.7.13.3" evidence="3"/>
<evidence type="ECO:0000256" key="2">
    <source>
        <dbReference type="ARBA" id="ARBA00004141"/>
    </source>
</evidence>
<sequence>MSEPTIIFFLLICIVILLITVLYQQFAFRTGIQKKIQKISEKLKEITDTNSSERVMVFTENKELMELAAQINRLLENHLKVKADYCRSEIASKKMLSNISHDIKTPMTVILGYLEIMRINGTSTDEMLGKIEQKAENVMELINQFFTLAKLESGDMDIELSRIDVCEVCRESILDFYGILTNKNFQVDIDIPETSVYVHGNKEAIQRILFNLISNVIRYGADGKYLGISLRTDKNAVFIDVIDKGKGIDKNFVASVFDRLFTMEDSRNRNIQGNGLGLTISKNLALQLGGDIILDSTPNIKTVFSVKLKKMSY</sequence>
<evidence type="ECO:0000256" key="4">
    <source>
        <dbReference type="ARBA" id="ARBA00022553"/>
    </source>
</evidence>
<feature type="domain" description="Histidine kinase" evidence="12">
    <location>
        <begin position="98"/>
        <end position="312"/>
    </location>
</feature>
<proteinExistence type="predicted"/>
<reference evidence="13 14" key="1">
    <citation type="submission" date="2016-08" db="EMBL/GenBank/DDBJ databases">
        <title>Characterization of Isolates of Eisenbergiella tayi Derived from Blood Cultures, Using Whole Genome Sequencing.</title>
        <authorList>
            <person name="Bernier A.-M."/>
            <person name="Burdz T."/>
            <person name="Wiebe D."/>
            <person name="Bernard K."/>
        </authorList>
    </citation>
    <scope>NUCLEOTIDE SEQUENCE [LARGE SCALE GENOMIC DNA]</scope>
    <source>
        <strain evidence="13 14">NML120146</strain>
    </source>
</reference>
<keyword evidence="14" id="KW-1185">Reference proteome</keyword>
<keyword evidence="5" id="KW-0808">Transferase</keyword>
<keyword evidence="10 11" id="KW-0472">Membrane</keyword>
<dbReference type="Proteomes" id="UP000094869">
    <property type="component" value="Unassembled WGS sequence"/>
</dbReference>
<dbReference type="CDD" id="cd00082">
    <property type="entry name" value="HisKA"/>
    <property type="match status" value="1"/>
</dbReference>
<dbReference type="SMART" id="SM00387">
    <property type="entry name" value="HATPase_c"/>
    <property type="match status" value="1"/>
</dbReference>
<evidence type="ECO:0000256" key="11">
    <source>
        <dbReference type="SAM" id="Phobius"/>
    </source>
</evidence>
<accession>A0ABX3AMU6</accession>
<evidence type="ECO:0000256" key="8">
    <source>
        <dbReference type="ARBA" id="ARBA00022989"/>
    </source>
</evidence>
<dbReference type="InterPro" id="IPR005467">
    <property type="entry name" value="His_kinase_dom"/>
</dbReference>
<evidence type="ECO:0000256" key="3">
    <source>
        <dbReference type="ARBA" id="ARBA00012438"/>
    </source>
</evidence>
<dbReference type="PANTHER" id="PTHR45528:SF8">
    <property type="entry name" value="HISTIDINE KINASE"/>
    <property type="match status" value="1"/>
</dbReference>
<evidence type="ECO:0000256" key="6">
    <source>
        <dbReference type="ARBA" id="ARBA00022692"/>
    </source>
</evidence>
<keyword evidence="6 11" id="KW-0812">Transmembrane</keyword>
<dbReference type="InterPro" id="IPR004358">
    <property type="entry name" value="Sig_transdc_His_kin-like_C"/>
</dbReference>
<dbReference type="SUPFAM" id="SSF55874">
    <property type="entry name" value="ATPase domain of HSP90 chaperone/DNA topoisomerase II/histidine kinase"/>
    <property type="match status" value="1"/>
</dbReference>
<dbReference type="EMBL" id="MEHD01000007">
    <property type="protein sequence ID" value="ODR61174.1"/>
    <property type="molecule type" value="Genomic_DNA"/>
</dbReference>
<evidence type="ECO:0000256" key="7">
    <source>
        <dbReference type="ARBA" id="ARBA00022777"/>
    </source>
</evidence>
<comment type="caution">
    <text evidence="13">The sequence shown here is derived from an EMBL/GenBank/DDBJ whole genome shotgun (WGS) entry which is preliminary data.</text>
</comment>
<dbReference type="Pfam" id="PF00512">
    <property type="entry name" value="HisKA"/>
    <property type="match status" value="1"/>
</dbReference>
<dbReference type="PANTHER" id="PTHR45528">
    <property type="entry name" value="SENSOR HISTIDINE KINASE CPXA"/>
    <property type="match status" value="1"/>
</dbReference>
<dbReference type="Pfam" id="PF02518">
    <property type="entry name" value="HATPase_c"/>
    <property type="match status" value="1"/>
</dbReference>
<dbReference type="Gene3D" id="1.10.287.130">
    <property type="match status" value="1"/>
</dbReference>
<name>A0ABX3AMU6_9FIRM</name>
<evidence type="ECO:0000259" key="12">
    <source>
        <dbReference type="PROSITE" id="PS50109"/>
    </source>
</evidence>
<dbReference type="SMART" id="SM00388">
    <property type="entry name" value="HisKA"/>
    <property type="match status" value="1"/>
</dbReference>
<dbReference type="InterPro" id="IPR050398">
    <property type="entry name" value="HssS/ArlS-like"/>
</dbReference>
<dbReference type="Gene3D" id="3.30.565.10">
    <property type="entry name" value="Histidine kinase-like ATPase, C-terminal domain"/>
    <property type="match status" value="1"/>
</dbReference>
<keyword evidence="9" id="KW-0902">Two-component regulatory system</keyword>
<keyword evidence="8 11" id="KW-1133">Transmembrane helix</keyword>
<dbReference type="PRINTS" id="PR00344">
    <property type="entry name" value="BCTRLSENSOR"/>
</dbReference>
<evidence type="ECO:0000256" key="1">
    <source>
        <dbReference type="ARBA" id="ARBA00000085"/>
    </source>
</evidence>
<comment type="catalytic activity">
    <reaction evidence="1">
        <text>ATP + protein L-histidine = ADP + protein N-phospho-L-histidine.</text>
        <dbReference type="EC" id="2.7.13.3"/>
    </reaction>
</comment>
<dbReference type="InterPro" id="IPR003661">
    <property type="entry name" value="HisK_dim/P_dom"/>
</dbReference>
<evidence type="ECO:0000313" key="13">
    <source>
        <dbReference type="EMBL" id="ODR61174.1"/>
    </source>
</evidence>
<dbReference type="InterPro" id="IPR036097">
    <property type="entry name" value="HisK_dim/P_sf"/>
</dbReference>
<evidence type="ECO:0000313" key="14">
    <source>
        <dbReference type="Proteomes" id="UP000094869"/>
    </source>
</evidence>
<dbReference type="RefSeq" id="WP_069410402.1">
    <property type="nucleotide sequence ID" value="NZ_MEHD01000007.1"/>
</dbReference>
<dbReference type="InterPro" id="IPR036890">
    <property type="entry name" value="HATPase_C_sf"/>
</dbReference>
<comment type="subcellular location">
    <subcellularLocation>
        <location evidence="2">Membrane</location>
        <topology evidence="2">Multi-pass membrane protein</topology>
    </subcellularLocation>
</comment>
<feature type="transmembrane region" description="Helical" evidence="11">
    <location>
        <begin position="6"/>
        <end position="28"/>
    </location>
</feature>